<comment type="caution">
    <text evidence="1">The sequence shown here is derived from an EMBL/GenBank/DDBJ whole genome shotgun (WGS) entry which is preliminary data.</text>
</comment>
<dbReference type="RefSeq" id="WP_404593188.1">
    <property type="nucleotide sequence ID" value="NZ_JBIYEW010000002.1"/>
</dbReference>
<dbReference type="Proteomes" id="UP001620520">
    <property type="component" value="Unassembled WGS sequence"/>
</dbReference>
<accession>A0ABW8MZN2</accession>
<dbReference type="EMBL" id="JBIYEW010000002">
    <property type="protein sequence ID" value="MFK4637209.1"/>
    <property type="molecule type" value="Genomic_DNA"/>
</dbReference>
<organism evidence="1 2">
    <name type="scientific">Paenarthrobacter histidinolovorans</name>
    <dbReference type="NCBI Taxonomy" id="43664"/>
    <lineage>
        <taxon>Bacteria</taxon>
        <taxon>Bacillati</taxon>
        <taxon>Actinomycetota</taxon>
        <taxon>Actinomycetes</taxon>
        <taxon>Micrococcales</taxon>
        <taxon>Micrococcaceae</taxon>
        <taxon>Paenarthrobacter</taxon>
    </lineage>
</organism>
<keyword evidence="2" id="KW-1185">Reference proteome</keyword>
<protein>
    <recommendedName>
        <fullName evidence="3">DUF4913 domain-containing protein</fullName>
    </recommendedName>
</protein>
<dbReference type="InterPro" id="IPR032584">
    <property type="entry name" value="DUF4913"/>
</dbReference>
<evidence type="ECO:0000313" key="1">
    <source>
        <dbReference type="EMBL" id="MFK4637209.1"/>
    </source>
</evidence>
<proteinExistence type="predicted"/>
<sequence length="129" mass="15119">MTDGDDYAPEQPEPDEKELVEQFVMWVEMLLHDIESVPNEASDRHWCPEWWQHPEAVARLMALHEAYKQAVQENTLSAWWVQHWDPHTRVLFSGLGPFKDCQRRHAFLDRADDYTPRLATVAPPVGWSP</sequence>
<name>A0ABW8MZN2_9MICC</name>
<evidence type="ECO:0008006" key="3">
    <source>
        <dbReference type="Google" id="ProtNLM"/>
    </source>
</evidence>
<dbReference type="Pfam" id="PF16259">
    <property type="entry name" value="DUF4913"/>
    <property type="match status" value="1"/>
</dbReference>
<reference evidence="1 2" key="1">
    <citation type="submission" date="2024-10" db="EMBL/GenBank/DDBJ databases">
        <title>Novel secondary metabolite-producing bacteria for plant disease control.</title>
        <authorList>
            <person name="Chevrette M."/>
        </authorList>
    </citation>
    <scope>NUCLEOTIDE SEQUENCE [LARGE SCALE GENOMIC DNA]</scope>
    <source>
        <strain evidence="1 2">J30 TE3557</strain>
    </source>
</reference>
<evidence type="ECO:0000313" key="2">
    <source>
        <dbReference type="Proteomes" id="UP001620520"/>
    </source>
</evidence>
<gene>
    <name evidence="1" type="ORF">ABIA52_000098</name>
</gene>